<dbReference type="InterPro" id="IPR053029">
    <property type="entry name" value="RNA_pol_I-specific_init_factor"/>
</dbReference>
<name>A0A4U0VET5_9PEZI</name>
<dbReference type="Pfam" id="PF15463">
    <property type="entry name" value="ECM11"/>
    <property type="match status" value="1"/>
</dbReference>
<proteinExistence type="predicted"/>
<dbReference type="GO" id="GO:0001164">
    <property type="term" value="F:RNA polymerase I core promoter sequence-specific DNA binding"/>
    <property type="evidence" value="ECO:0007669"/>
    <property type="project" value="TreeGrafter"/>
</dbReference>
<dbReference type="Proteomes" id="UP000310066">
    <property type="component" value="Unassembled WGS sequence"/>
</dbReference>
<feature type="compositionally biased region" description="Polar residues" evidence="1">
    <location>
        <begin position="31"/>
        <end position="59"/>
    </location>
</feature>
<dbReference type="GO" id="GO:0042790">
    <property type="term" value="P:nucleolar large rRNA transcription by RNA polymerase I"/>
    <property type="evidence" value="ECO:0007669"/>
    <property type="project" value="TreeGrafter"/>
</dbReference>
<feature type="compositionally biased region" description="Polar residues" evidence="1">
    <location>
        <begin position="296"/>
        <end position="309"/>
    </location>
</feature>
<feature type="domain" description="Extracellular mutant protein 11 C-terminal" evidence="2">
    <location>
        <begin position="392"/>
        <end position="519"/>
    </location>
</feature>
<evidence type="ECO:0000256" key="1">
    <source>
        <dbReference type="SAM" id="MobiDB-lite"/>
    </source>
</evidence>
<dbReference type="GO" id="GO:0070860">
    <property type="term" value="C:RNA polymerase I core factor complex"/>
    <property type="evidence" value="ECO:0007669"/>
    <property type="project" value="TreeGrafter"/>
</dbReference>
<evidence type="ECO:0000313" key="4">
    <source>
        <dbReference type="Proteomes" id="UP000310066"/>
    </source>
</evidence>
<feature type="compositionally biased region" description="Polar residues" evidence="1">
    <location>
        <begin position="252"/>
        <end position="267"/>
    </location>
</feature>
<dbReference type="STRING" id="329885.A0A4U0VET5"/>
<dbReference type="PANTHER" id="PTHR28244:SF1">
    <property type="entry name" value="RNA POLYMERASE I-SPECIFIC TRANSCRIPTION INITIATION FACTOR RRN11"/>
    <property type="match status" value="1"/>
</dbReference>
<feature type="compositionally biased region" description="Acidic residues" evidence="1">
    <location>
        <begin position="114"/>
        <end position="136"/>
    </location>
</feature>
<sequence>MPPKLNEFVRGRNALPQGRADYNEFKAPVTLPNSSTARTRSRQKVNPPTGVTQLLSKKAQSPPGARRPFYDTDASSIGDTSTITSAPATRAAAEPVKPVMLTVRHAAHPRSDGDDSLASDEEYETDCDHDDDDDNLATDPLQDLDSQRKQPSQQQVVSGGYGRKPGGSGLPYMKGDSYPTTTDGIPSVSDVAERRHPHVDAHGMLPPTIAQMKRYEQPSAVQGPHAQNHSQRLLAEQRKVQMDQQYEYFETPASTQPPVEQQINSGFSFHRPGLTKPPKAMQDELARDSQPCPQDAASTDAAQMGSTDTDGGLPKQRTATGPASQRRTEVAAPHLQRQNPQPSLKNRPVTPDEQPGVERVNQHVKTAHESQELPGVVHAHHEPLHGPELQLDYDIPELYGMKYKDLKAADFDRHPKAEHSDTTDGSLEHKMHAASAMVPEDQARFLGTLDINQWEEAGDWFLSRFGETMGKLKSTRQEKRQAACAFEDEIERRHSTVSKKRRVTEDALGEMKASGAMVLQGTPNKVKKTK</sequence>
<dbReference type="PANTHER" id="PTHR28244">
    <property type="entry name" value="RNA POLYMERASE I-SPECIFIC TRANSCRIPTION INITIATION FACTOR RRN11"/>
    <property type="match status" value="1"/>
</dbReference>
<dbReference type="EMBL" id="NAJP01000005">
    <property type="protein sequence ID" value="TKA47621.1"/>
    <property type="molecule type" value="Genomic_DNA"/>
</dbReference>
<organism evidence="3 4">
    <name type="scientific">Friedmanniomyces endolithicus</name>
    <dbReference type="NCBI Taxonomy" id="329885"/>
    <lineage>
        <taxon>Eukaryota</taxon>
        <taxon>Fungi</taxon>
        <taxon>Dikarya</taxon>
        <taxon>Ascomycota</taxon>
        <taxon>Pezizomycotina</taxon>
        <taxon>Dothideomycetes</taxon>
        <taxon>Dothideomycetidae</taxon>
        <taxon>Mycosphaerellales</taxon>
        <taxon>Teratosphaeriaceae</taxon>
        <taxon>Friedmanniomyces</taxon>
    </lineage>
</organism>
<dbReference type="AlphaFoldDB" id="A0A4U0VET5"/>
<comment type="caution">
    <text evidence="3">The sequence shown here is derived from an EMBL/GenBank/DDBJ whole genome shotgun (WGS) entry which is preliminary data.</text>
</comment>
<dbReference type="GO" id="GO:0017025">
    <property type="term" value="F:TBP-class protein binding"/>
    <property type="evidence" value="ECO:0007669"/>
    <property type="project" value="TreeGrafter"/>
</dbReference>
<feature type="region of interest" description="Disordered" evidence="1">
    <location>
        <begin position="252"/>
        <end position="355"/>
    </location>
</feature>
<evidence type="ECO:0000313" key="3">
    <source>
        <dbReference type="EMBL" id="TKA47621.1"/>
    </source>
</evidence>
<accession>A0A4U0VET5</accession>
<feature type="region of interest" description="Disordered" evidence="1">
    <location>
        <begin position="1"/>
        <end position="184"/>
    </location>
</feature>
<dbReference type="InterPro" id="IPR029178">
    <property type="entry name" value="Ecm11_C"/>
</dbReference>
<evidence type="ECO:0000259" key="2">
    <source>
        <dbReference type="Pfam" id="PF15463"/>
    </source>
</evidence>
<reference evidence="3 4" key="1">
    <citation type="submission" date="2017-03" db="EMBL/GenBank/DDBJ databases">
        <title>Genomes of endolithic fungi from Antarctica.</title>
        <authorList>
            <person name="Coleine C."/>
            <person name="Masonjones S."/>
            <person name="Stajich J.E."/>
        </authorList>
    </citation>
    <scope>NUCLEOTIDE SEQUENCE [LARGE SCALE GENOMIC DNA]</scope>
    <source>
        <strain evidence="3 4">CCFEE 5311</strain>
    </source>
</reference>
<feature type="compositionally biased region" description="Polar residues" evidence="1">
    <location>
        <begin position="73"/>
        <end position="87"/>
    </location>
</feature>
<gene>
    <name evidence="3" type="ORF">B0A54_01995</name>
</gene>
<dbReference type="OrthoDB" id="5346740at2759"/>
<protein>
    <recommendedName>
        <fullName evidence="2">Extracellular mutant protein 11 C-terminal domain-containing protein</fullName>
    </recommendedName>
</protein>
<feature type="compositionally biased region" description="Gly residues" evidence="1">
    <location>
        <begin position="159"/>
        <end position="169"/>
    </location>
</feature>